<reference evidence="1 2" key="1">
    <citation type="journal article" date="2014" name="Genome Announc.">
        <title>Draft Genome Sequences of Marine Flavobacterium Algibacter lectus Strains SS8 and NR4.</title>
        <authorList>
            <person name="Takatani N."/>
            <person name="Nakanishi M."/>
            <person name="Meirelles P."/>
            <person name="Mino S."/>
            <person name="Suda W."/>
            <person name="Oshima K."/>
            <person name="Hattori M."/>
            <person name="Ohkuma M."/>
            <person name="Hosokawa M."/>
            <person name="Miyashita K."/>
            <person name="Thompson F.L."/>
            <person name="Niwa A."/>
            <person name="Sawabe T."/>
            <person name="Sawabe T."/>
        </authorList>
    </citation>
    <scope>NUCLEOTIDE SEQUENCE [LARGE SCALE GENOMIC DNA]</scope>
    <source>
        <strain evidence="2">JCM19274</strain>
    </source>
</reference>
<sequence>MKIKELKNIFSELVQELDFEYKENSNNITYFRKLTGLRKALNKLETTGLLTEEIKEFRSTAIFTTNKDNVTLNTAEARQLKIKLDNLIRLVRSLNSSFEEIGGEVSENSISIKLPEITDFDDLSKFSSDFHKIFTQAIVNDEINGQVRIDSVENGSIWLDVYLGTTAAVTLIGSLTWSAAVIFKKIKEGQLIEQHVTSLKIKNDSLKEIQEKQKQALDLMIEAEAKSLYDESFEGNDNEQIERLNYLLKCYLV</sequence>
<evidence type="ECO:0000313" key="2">
    <source>
        <dbReference type="Proteomes" id="UP000029643"/>
    </source>
</evidence>
<proteinExistence type="predicted"/>
<gene>
    <name evidence="1" type="ORF">JCM19274_2046</name>
</gene>
<dbReference type="RefSeq" id="WP_042497433.1">
    <property type="nucleotide sequence ID" value="NZ_BBNU01000006.1"/>
</dbReference>
<dbReference type="AlphaFoldDB" id="A0A090WTK6"/>
<name>A0A090WTK6_9FLAO</name>
<comment type="caution">
    <text evidence="1">The sequence shown here is derived from an EMBL/GenBank/DDBJ whole genome shotgun (WGS) entry which is preliminary data.</text>
</comment>
<dbReference type="Proteomes" id="UP000029643">
    <property type="component" value="Unassembled WGS sequence"/>
</dbReference>
<organism evidence="1 2">
    <name type="scientific">Algibacter lectus</name>
    <dbReference type="NCBI Taxonomy" id="221126"/>
    <lineage>
        <taxon>Bacteria</taxon>
        <taxon>Pseudomonadati</taxon>
        <taxon>Bacteroidota</taxon>
        <taxon>Flavobacteriia</taxon>
        <taxon>Flavobacteriales</taxon>
        <taxon>Flavobacteriaceae</taxon>
        <taxon>Algibacter</taxon>
    </lineage>
</organism>
<dbReference type="EMBL" id="BBNU01000006">
    <property type="protein sequence ID" value="GAL79538.1"/>
    <property type="molecule type" value="Genomic_DNA"/>
</dbReference>
<evidence type="ECO:0000313" key="1">
    <source>
        <dbReference type="EMBL" id="GAL79538.1"/>
    </source>
</evidence>
<protein>
    <submittedName>
        <fullName evidence="1">Uncharacterized protein</fullName>
    </submittedName>
</protein>
<accession>A0A090WTK6</accession>